<keyword evidence="6" id="KW-1185">Reference proteome</keyword>
<protein>
    <submittedName>
        <fullName evidence="5">ATP-binding cassette domain-containing protein</fullName>
    </submittedName>
</protein>
<feature type="domain" description="ABC transporter" evidence="4">
    <location>
        <begin position="2"/>
        <end position="253"/>
    </location>
</feature>
<dbReference type="FunFam" id="3.40.50.300:FF:000011">
    <property type="entry name" value="Putative ABC transporter ATP-binding component"/>
    <property type="match status" value="1"/>
</dbReference>
<dbReference type="EMBL" id="CP045851">
    <property type="protein sequence ID" value="QGG96381.1"/>
    <property type="molecule type" value="Genomic_DNA"/>
</dbReference>
<evidence type="ECO:0000256" key="3">
    <source>
        <dbReference type="ARBA" id="ARBA00022840"/>
    </source>
</evidence>
<name>A0A5Q2RP62_9ACTN</name>
<dbReference type="CDD" id="cd03221">
    <property type="entry name" value="ABCF_EF-3"/>
    <property type="match status" value="2"/>
</dbReference>
<dbReference type="PANTHER" id="PTHR19211">
    <property type="entry name" value="ATP-BINDING TRANSPORT PROTEIN-RELATED"/>
    <property type="match status" value="1"/>
</dbReference>
<proteinExistence type="predicted"/>
<dbReference type="Gene3D" id="3.40.50.300">
    <property type="entry name" value="P-loop containing nucleotide triphosphate hydrolases"/>
    <property type="match status" value="2"/>
</dbReference>
<evidence type="ECO:0000256" key="2">
    <source>
        <dbReference type="ARBA" id="ARBA00022741"/>
    </source>
</evidence>
<gene>
    <name evidence="5" type="ORF">GH723_15455</name>
</gene>
<dbReference type="SMART" id="SM00382">
    <property type="entry name" value="AAA"/>
    <property type="match status" value="2"/>
</dbReference>
<dbReference type="SUPFAM" id="SSF52540">
    <property type="entry name" value="P-loop containing nucleoside triphosphate hydrolases"/>
    <property type="match status" value="2"/>
</dbReference>
<keyword evidence="3 5" id="KW-0067">ATP-binding</keyword>
<evidence type="ECO:0000313" key="5">
    <source>
        <dbReference type="EMBL" id="QGG96381.1"/>
    </source>
</evidence>
<dbReference type="InterPro" id="IPR003593">
    <property type="entry name" value="AAA+_ATPase"/>
</dbReference>
<dbReference type="KEGG" id="atq:GH723_15455"/>
<dbReference type="AlphaFoldDB" id="A0A5Q2RP62"/>
<dbReference type="GO" id="GO:0005524">
    <property type="term" value="F:ATP binding"/>
    <property type="evidence" value="ECO:0007669"/>
    <property type="project" value="UniProtKB-KW"/>
</dbReference>
<organism evidence="5 6">
    <name type="scientific">Actinomarinicola tropica</name>
    <dbReference type="NCBI Taxonomy" id="2789776"/>
    <lineage>
        <taxon>Bacteria</taxon>
        <taxon>Bacillati</taxon>
        <taxon>Actinomycetota</taxon>
        <taxon>Acidimicrobiia</taxon>
        <taxon>Acidimicrobiales</taxon>
        <taxon>Iamiaceae</taxon>
        <taxon>Actinomarinicola</taxon>
    </lineage>
</organism>
<evidence type="ECO:0000259" key="4">
    <source>
        <dbReference type="PROSITE" id="PS50893"/>
    </source>
</evidence>
<dbReference type="InterPro" id="IPR017871">
    <property type="entry name" value="ABC_transporter-like_CS"/>
</dbReference>
<reference evidence="5 6" key="1">
    <citation type="submission" date="2019-11" db="EMBL/GenBank/DDBJ databases">
        <authorList>
            <person name="He Y."/>
        </authorList>
    </citation>
    <scope>NUCLEOTIDE SEQUENCE [LARGE SCALE GENOMIC DNA]</scope>
    <source>
        <strain evidence="5 6">SCSIO 58843</strain>
    </source>
</reference>
<dbReference type="PANTHER" id="PTHR19211:SF123">
    <property type="entry name" value="ABC TRANSPORTER"/>
    <property type="match status" value="1"/>
</dbReference>
<accession>A0A5Q2RP62</accession>
<dbReference type="Pfam" id="PF00005">
    <property type="entry name" value="ABC_tran"/>
    <property type="match status" value="2"/>
</dbReference>
<dbReference type="RefSeq" id="WP_153760485.1">
    <property type="nucleotide sequence ID" value="NZ_CP045851.1"/>
</dbReference>
<dbReference type="PROSITE" id="PS50893">
    <property type="entry name" value="ABC_TRANSPORTER_2"/>
    <property type="match status" value="1"/>
</dbReference>
<dbReference type="InterPro" id="IPR003439">
    <property type="entry name" value="ABC_transporter-like_ATP-bd"/>
</dbReference>
<keyword evidence="1" id="KW-0677">Repeat</keyword>
<sequence>MLHASGIGRHHGGQTILADVSLSVDRGSRIGIVGPNGVGKSTLLRILAGDEAPDAGRVRRAPATTTVGHLPQEPDARPGETLMAYLFRRTGVSAAEHRLARATQRLADGAPDADDEYAAALDEVVALGAADLEARAATVCAELGLPPDRLGVEVGALSGGQAARAALAAIVLSRFDVLLLDEPTNDLDFAGLDLLESFLTRTDAGLVVVSHDRAFLDRVVTRIVEIHEHSHRATEYAGGWTEFVAARDLARRQQYEAHDAYVTERSRLLERQRTQRAWSDKGVGRVKRSGETDKFIRHHRTQTSENQASKVKATQRAIDRLDAVDKPWEGWQLHMSLAPTQRAGDVVVRLDRAVVERGTFRLGPIDVEIGWQDRVAILGPNGSGKTTLLRALLGDLPLATGERWMGPGVVVGELDQQRLEAAAGGDAGGDGTPPVLLDAFLGRTGLPTSEGRSLLAKFGLGADHVGRRVDQLSPGERTRVVLAGLMAAGTNLLVLDEPTNHLDLDAIEQLETALDAYDGTLLLVTHDRRMLESVHLDRTIDLG</sequence>
<evidence type="ECO:0000256" key="1">
    <source>
        <dbReference type="ARBA" id="ARBA00022737"/>
    </source>
</evidence>
<dbReference type="InterPro" id="IPR027417">
    <property type="entry name" value="P-loop_NTPase"/>
</dbReference>
<keyword evidence="2" id="KW-0547">Nucleotide-binding</keyword>
<evidence type="ECO:0000313" key="6">
    <source>
        <dbReference type="Proteomes" id="UP000334019"/>
    </source>
</evidence>
<dbReference type="InterPro" id="IPR050611">
    <property type="entry name" value="ABCF"/>
</dbReference>
<dbReference type="PROSITE" id="PS00211">
    <property type="entry name" value="ABC_TRANSPORTER_1"/>
    <property type="match status" value="2"/>
</dbReference>
<dbReference type="Proteomes" id="UP000334019">
    <property type="component" value="Chromosome"/>
</dbReference>
<dbReference type="GO" id="GO:0016887">
    <property type="term" value="F:ATP hydrolysis activity"/>
    <property type="evidence" value="ECO:0007669"/>
    <property type="project" value="InterPro"/>
</dbReference>